<dbReference type="InterPro" id="IPR000073">
    <property type="entry name" value="AB_hydrolase_1"/>
</dbReference>
<evidence type="ECO:0000313" key="8">
    <source>
        <dbReference type="EMBL" id="REQ55758.1"/>
    </source>
</evidence>
<dbReference type="EMBL" id="CFOH01000462">
    <property type="protein sequence ID" value="CFE57719.1"/>
    <property type="molecule type" value="Genomic_DNA"/>
</dbReference>
<sequence length="300" mass="33797">MIALPALEGVEHRHVDVAEGVRIHVADAGPADGPAVMLVHGFPQNWWEWRDLIGPLAADGNRVLCPDLRGAGWSSAPRSRYTKTEMADDLAAVLDGLGVAKVKLVAHDWGGPVAFIMMLRHPEKVTGFFGVNTVAPWVKRDLGMLRNMWRFWYQIPMSLPVIGPRVISDPKGRYFRLLTGWVGGGFRVPDDDVRLYLDCMREPGHAEAGSRWYRTFQTREMLRWLRGEYNDARVDVPVRWLHGTGDPVITPDLLDGYAERASDFEVELVDGVGHWIVEQRPELVLDRVRAFLAAGTEQRD</sequence>
<reference evidence="8 15" key="4">
    <citation type="journal article" date="2017" name="N. Engl. J. Med.">
        <title>Transmission of Extensively Drug-Resistant Tuberculosis in South Africa.</title>
        <authorList>
            <person name="Shah N.S."/>
            <person name="Auld S.C."/>
            <person name="Brust J.C."/>
            <person name="Mathema B."/>
            <person name="Ismail N."/>
            <person name="Moodley P."/>
            <person name="Mlisana K."/>
            <person name="Allana S."/>
            <person name="Campbell A."/>
            <person name="Mthiyane T."/>
            <person name="Morris N."/>
            <person name="Mpangase P."/>
            <person name="van der Meulen H."/>
            <person name="Omar S.V."/>
            <person name="Brown T.S."/>
            <person name="Narechania A."/>
            <person name="Shaskina E."/>
            <person name="Kapwata T."/>
            <person name="Kreiswirth B."/>
            <person name="Gandhi N.R."/>
        </authorList>
    </citation>
    <scope>NUCLEOTIDE SEQUENCE [LARGE SCALE GENOMIC DNA]</scope>
    <source>
        <strain evidence="8 15">32301_S10</strain>
    </source>
</reference>
<dbReference type="Proteomes" id="UP000300237">
    <property type="component" value="Chromosome"/>
</dbReference>
<reference evidence="9 16" key="7">
    <citation type="submission" date="2018-08" db="EMBL/GenBank/DDBJ databases">
        <authorList>
            <person name="Fokvardsen B D."/>
            <person name="Norman A."/>
        </authorList>
    </citation>
    <scope>NUCLEOTIDE SEQUENCE [LARGE SCALE GENOMIC DNA]</scope>
    <source>
        <strain evidence="9 16">DKC2</strain>
    </source>
</reference>
<evidence type="ECO:0000313" key="6">
    <source>
        <dbReference type="EMBL" id="COV05324.1"/>
    </source>
</evidence>
<reference evidence="8" key="6">
    <citation type="submission" date="2018-07" db="EMBL/GenBank/DDBJ databases">
        <authorList>
            <person name="Shah S."/>
            <person name="Brown T."/>
            <person name="Auld S."/>
            <person name="Bratton K."/>
            <person name="Narechania A."/>
            <person name="Mathema B."/>
            <person name="Gandhi N."/>
        </authorList>
    </citation>
    <scope>NUCLEOTIDE SEQUENCE</scope>
    <source>
        <strain evidence="8">32301_S10</strain>
    </source>
</reference>
<dbReference type="Proteomes" id="UP000256381">
    <property type="component" value="Unassembled WGS sequence"/>
</dbReference>
<feature type="domain" description="AB hydrolase-1" evidence="2">
    <location>
        <begin position="34"/>
        <end position="281"/>
    </location>
</feature>
<dbReference type="Pfam" id="PF00561">
    <property type="entry name" value="Abhydrolase_1"/>
    <property type="match status" value="1"/>
</dbReference>
<evidence type="ECO:0000313" key="9">
    <source>
        <dbReference type="EMBL" id="VCU48355.1"/>
    </source>
</evidence>
<dbReference type="EMBL" id="CSAD01000085">
    <property type="protein sequence ID" value="COV05324.1"/>
    <property type="molecule type" value="Genomic_DNA"/>
</dbReference>
<dbReference type="InterPro" id="IPR029058">
    <property type="entry name" value="AB_hydrolase_fold"/>
</dbReference>
<dbReference type="OMA" id="HGWPQHH"/>
<gene>
    <name evidence="3" type="primary">ephF</name>
    <name evidence="7" type="ORF">A4S10_00148</name>
    <name evidence="9" type="ORF">DKC2_0155</name>
    <name evidence="8" type="ORF">DSJ38_04015</name>
    <name evidence="6" type="ORF">ERS007679_00922</name>
    <name evidence="3" type="ORF">ERS007688_02629</name>
    <name evidence="4" type="ORF">ERS027646_00074</name>
    <name evidence="5" type="ORF">ERS094118_00386</name>
</gene>
<dbReference type="EMBL" id="QTBD01000049">
    <property type="protein sequence ID" value="REQ55758.1"/>
    <property type="molecule type" value="Genomic_DNA"/>
</dbReference>
<evidence type="ECO:0000313" key="10">
    <source>
        <dbReference type="Proteomes" id="UP000045842"/>
    </source>
</evidence>
<reference evidence="5 13" key="1">
    <citation type="submission" date="2015-03" db="EMBL/GenBank/DDBJ databases">
        <authorList>
            <consortium name="Pathogen Informatics"/>
            <person name="Murphy D."/>
        </authorList>
    </citation>
    <scope>NUCLEOTIDE SEQUENCE [LARGE SCALE GENOMIC DNA]</scope>
    <source>
        <strain evidence="5 13">0268S</strain>
    </source>
</reference>
<dbReference type="Proteomes" id="UP000046947">
    <property type="component" value="Unassembled WGS sequence"/>
</dbReference>
<evidence type="ECO:0000313" key="15">
    <source>
        <dbReference type="Proteomes" id="UP000256381"/>
    </source>
</evidence>
<organism evidence="7 14">
    <name type="scientific">Mycobacterium tuberculosis</name>
    <dbReference type="NCBI Taxonomy" id="1773"/>
    <lineage>
        <taxon>Bacteria</taxon>
        <taxon>Bacillati</taxon>
        <taxon>Actinomycetota</taxon>
        <taxon>Actinomycetes</taxon>
        <taxon>Mycobacteriales</taxon>
        <taxon>Mycobacteriaceae</taxon>
        <taxon>Mycobacterium</taxon>
        <taxon>Mycobacterium tuberculosis complex</taxon>
    </lineage>
</organism>
<evidence type="ECO:0000259" key="2">
    <source>
        <dbReference type="Pfam" id="PF00561"/>
    </source>
</evidence>
<dbReference type="PRINTS" id="PR00412">
    <property type="entry name" value="EPOXHYDRLASE"/>
</dbReference>
<dbReference type="SUPFAM" id="SSF53474">
    <property type="entry name" value="alpha/beta-Hydrolases"/>
    <property type="match status" value="1"/>
</dbReference>
<dbReference type="RefSeq" id="WP_003899827.1">
    <property type="nucleotide sequence ID" value="NZ_CAKOBQ010000003.1"/>
</dbReference>
<dbReference type="EMBL" id="CNGE01000005">
    <property type="protein sequence ID" value="CKR57117.1"/>
    <property type="molecule type" value="Genomic_DNA"/>
</dbReference>
<dbReference type="GO" id="GO:0033961">
    <property type="term" value="F:cis-stilbene-oxide hydrolase activity"/>
    <property type="evidence" value="ECO:0007669"/>
    <property type="project" value="UniProtKB-EC"/>
</dbReference>
<evidence type="ECO:0000313" key="3">
    <source>
        <dbReference type="EMBL" id="CFE57719.1"/>
    </source>
</evidence>
<protein>
    <submittedName>
        <fullName evidence="8">Alpha/beta hydrolase</fullName>
    </submittedName>
    <submittedName>
        <fullName evidence="3 9">Epoxide hydrolase</fullName>
        <ecNumber evidence="3 7">3.3.2.10</ecNumber>
        <ecNumber evidence="3">3.3.2.9</ecNumber>
    </submittedName>
    <submittedName>
        <fullName evidence="7">Soluble epoxide hydrolase</fullName>
    </submittedName>
</protein>
<dbReference type="EMBL" id="COPH01000002">
    <property type="protein sequence ID" value="CLV52545.1"/>
    <property type="molecule type" value="Genomic_DNA"/>
</dbReference>
<reference evidence="7 14" key="3">
    <citation type="submission" date="2016-04" db="EMBL/GenBank/DDBJ databases">
        <authorList>
            <person name="Bigi M."/>
            <person name="Bigi F."/>
            <person name="Soria M.A."/>
        </authorList>
    </citation>
    <scope>NUCLEOTIDE SEQUENCE [LARGE SCALE GENOMIC DNA]</scope>
    <source>
        <strain evidence="7 14">6548</strain>
    </source>
</reference>
<dbReference type="EC" id="3.3.2.9" evidence="3"/>
<dbReference type="Proteomes" id="UP000189452">
    <property type="component" value="Chromosome"/>
</dbReference>
<evidence type="ECO:0000313" key="11">
    <source>
        <dbReference type="Proteomes" id="UP000046947"/>
    </source>
</evidence>
<evidence type="ECO:0000313" key="5">
    <source>
        <dbReference type="EMBL" id="CLV52545.1"/>
    </source>
</evidence>
<evidence type="ECO:0000313" key="13">
    <source>
        <dbReference type="Proteomes" id="UP000050139"/>
    </source>
</evidence>
<dbReference type="EMBL" id="LR027516">
    <property type="protein sequence ID" value="VCU48355.1"/>
    <property type="molecule type" value="Genomic_DNA"/>
</dbReference>
<dbReference type="EC" id="3.3.2.10" evidence="3 7"/>
<dbReference type="SMR" id="A0A0E8V1N1"/>
<keyword evidence="1 7" id="KW-0378">Hydrolase</keyword>
<accession>A0A0E8V1N1</accession>
<name>A0A0E8V1N1_MYCTX</name>
<reference evidence="10 11" key="2">
    <citation type="submission" date="2015-03" db="EMBL/GenBank/DDBJ databases">
        <authorList>
            <consortium name="Pathogen Informatics"/>
        </authorList>
    </citation>
    <scope>NUCLEOTIDE SEQUENCE [LARGE SCALE GENOMIC DNA]</scope>
    <source>
        <strain evidence="4 12">Bir 172</strain>
        <strain evidence="6 10">G09801536</strain>
        <strain evidence="3 11">H09601792</strain>
    </source>
</reference>
<evidence type="ECO:0000256" key="1">
    <source>
        <dbReference type="ARBA" id="ARBA00022801"/>
    </source>
</evidence>
<dbReference type="InterPro" id="IPR000639">
    <property type="entry name" value="Epox_hydrolase-like"/>
</dbReference>
<evidence type="ECO:0000313" key="4">
    <source>
        <dbReference type="EMBL" id="CKR57117.1"/>
    </source>
</evidence>
<evidence type="ECO:0000313" key="14">
    <source>
        <dbReference type="Proteomes" id="UP000189452"/>
    </source>
</evidence>
<dbReference type="Proteomes" id="UP000050139">
    <property type="component" value="Unassembled WGS sequence"/>
</dbReference>
<evidence type="ECO:0000313" key="16">
    <source>
        <dbReference type="Proteomes" id="UP000300237"/>
    </source>
</evidence>
<evidence type="ECO:0000313" key="12">
    <source>
        <dbReference type="Proteomes" id="UP000048948"/>
    </source>
</evidence>
<evidence type="ECO:0000313" key="7">
    <source>
        <dbReference type="EMBL" id="OMH58000.1"/>
    </source>
</evidence>
<reference evidence="7 14" key="5">
    <citation type="submission" date="2017-02" db="EMBL/GenBank/DDBJ databases">
        <title>Protein polymorphisms may explain contrasting epidemiological fitness of two variants of a multidrug-resistant Mycobacterium tuberculosis strain.</title>
        <authorList>
            <person name="Bigi M.M."/>
            <person name="Lopez B."/>
            <person name="Blanco F.C."/>
            <person name="Sasiain M.C."/>
            <person name="De La Barrera S."/>
            <person name="Ritacco V."/>
            <person name="Bigi F."/>
            <person name="Soria M.A."/>
        </authorList>
    </citation>
    <scope>NUCLEOTIDE SEQUENCE [LARGE SCALE GENOMIC DNA]</scope>
    <source>
        <strain evidence="7 14">6548</strain>
    </source>
</reference>
<dbReference type="Proteomes" id="UP000048948">
    <property type="component" value="Unassembled WGS sequence"/>
</dbReference>
<dbReference type="AlphaFoldDB" id="A0A0E8V1N1"/>
<dbReference type="Gene3D" id="3.40.50.1820">
    <property type="entry name" value="alpha/beta hydrolase"/>
    <property type="match status" value="1"/>
</dbReference>
<proteinExistence type="predicted"/>
<dbReference type="PANTHER" id="PTHR43329">
    <property type="entry name" value="EPOXIDE HYDROLASE"/>
    <property type="match status" value="1"/>
</dbReference>
<dbReference type="EMBL" id="LWDQ01000001">
    <property type="protein sequence ID" value="OMH58000.1"/>
    <property type="molecule type" value="Genomic_DNA"/>
</dbReference>
<dbReference type="Proteomes" id="UP000045842">
    <property type="component" value="Unassembled WGS sequence"/>
</dbReference>